<dbReference type="InterPro" id="IPR027478">
    <property type="entry name" value="LdcA_N"/>
</dbReference>
<evidence type="ECO:0000313" key="9">
    <source>
        <dbReference type="EMBL" id="SHM72066.1"/>
    </source>
</evidence>
<reference evidence="10" key="1">
    <citation type="submission" date="2016-11" db="EMBL/GenBank/DDBJ databases">
        <authorList>
            <person name="Varghese N."/>
            <person name="Submissions S."/>
        </authorList>
    </citation>
    <scope>NUCLEOTIDE SEQUENCE [LARGE SCALE GENOMIC DNA]</scope>
    <source>
        <strain evidence="10">Sac-22</strain>
    </source>
</reference>
<dbReference type="InterPro" id="IPR040449">
    <property type="entry name" value="Peptidase_S66_N"/>
</dbReference>
<dbReference type="PIRSF" id="PIRSF028757">
    <property type="entry name" value="LD-carboxypeptidase"/>
    <property type="match status" value="1"/>
</dbReference>
<dbReference type="Proteomes" id="UP000184339">
    <property type="component" value="Unassembled WGS sequence"/>
</dbReference>
<dbReference type="Gene3D" id="3.40.50.10740">
    <property type="entry name" value="Class I glutamine amidotransferase-like"/>
    <property type="match status" value="1"/>
</dbReference>
<dbReference type="InterPro" id="IPR040921">
    <property type="entry name" value="Peptidase_S66C"/>
</dbReference>
<dbReference type="PANTHER" id="PTHR30237:SF2">
    <property type="entry name" value="MUREIN TETRAPEPTIDE CARBOXYPEPTIDASE"/>
    <property type="match status" value="1"/>
</dbReference>
<protein>
    <submittedName>
        <fullName evidence="9">Muramoyltetrapeptide carboxypeptidase</fullName>
    </submittedName>
</protein>
<keyword evidence="4" id="KW-0378">Hydrolase</keyword>
<dbReference type="OrthoDB" id="9807329at2"/>
<dbReference type="GO" id="GO:0008236">
    <property type="term" value="F:serine-type peptidase activity"/>
    <property type="evidence" value="ECO:0007669"/>
    <property type="project" value="UniProtKB-KW"/>
</dbReference>
<evidence type="ECO:0000259" key="8">
    <source>
        <dbReference type="Pfam" id="PF17676"/>
    </source>
</evidence>
<evidence type="ECO:0000259" key="7">
    <source>
        <dbReference type="Pfam" id="PF02016"/>
    </source>
</evidence>
<dbReference type="Gene3D" id="3.50.30.60">
    <property type="entry name" value="LD-carboxypeptidase A C-terminal domain-like"/>
    <property type="match status" value="1"/>
</dbReference>
<evidence type="ECO:0000256" key="5">
    <source>
        <dbReference type="ARBA" id="ARBA00022825"/>
    </source>
</evidence>
<dbReference type="Pfam" id="PF17676">
    <property type="entry name" value="Peptidase_S66C"/>
    <property type="match status" value="1"/>
</dbReference>
<evidence type="ECO:0000256" key="2">
    <source>
        <dbReference type="ARBA" id="ARBA00022645"/>
    </source>
</evidence>
<proteinExistence type="inferred from homology"/>
<dbReference type="STRING" id="551987.SAMN05192549_102312"/>
<comment type="similarity">
    <text evidence="1">Belongs to the peptidase S66 family.</text>
</comment>
<keyword evidence="2 9" id="KW-0121">Carboxypeptidase</keyword>
<gene>
    <name evidence="9" type="ORF">SAMN05192549_102312</name>
</gene>
<dbReference type="PANTHER" id="PTHR30237">
    <property type="entry name" value="MURAMOYLTETRAPEPTIDE CARBOXYPEPTIDASE"/>
    <property type="match status" value="1"/>
</dbReference>
<dbReference type="AlphaFoldDB" id="A0A1M7L2D4"/>
<dbReference type="SUPFAM" id="SSF52317">
    <property type="entry name" value="Class I glutamine amidotransferase-like"/>
    <property type="match status" value="1"/>
</dbReference>
<evidence type="ECO:0000256" key="4">
    <source>
        <dbReference type="ARBA" id="ARBA00022801"/>
    </source>
</evidence>
<sequence length="306" mass="33671">MSTSNIGIAIAAPSGCPLDIAAYNLGVQRLEQQGFLVHNYYDDDKKFQRFGGTDEWRLAQLNAAAADPAVQVVIALRGSYGMSRLLPSIDFHKMADSGKLFVGYSDFTAFQMPLMKQTGRISFGGPMMCDDFIRPEPVAYTLDQFWNCLRGPVHQVRGAVADGAADNPLLDVSGKLWGGNLAMMVSLLGTPYFQALEQGICFIEDVSEHPYRVERMVLQLFYAGALEGQRALVLGDFSGYKLSPVDNGYDFDSMVAYLRQRLPIPVLTGLPFGHIKERATLPYGGMAHLVSSERGFDLTISDYPTL</sequence>
<accession>A0A1M7L2D4</accession>
<dbReference type="InterPro" id="IPR003507">
    <property type="entry name" value="S66_fam"/>
</dbReference>
<evidence type="ECO:0000256" key="3">
    <source>
        <dbReference type="ARBA" id="ARBA00022670"/>
    </source>
</evidence>
<dbReference type="InterPro" id="IPR029062">
    <property type="entry name" value="Class_I_gatase-like"/>
</dbReference>
<dbReference type="SUPFAM" id="SSF141986">
    <property type="entry name" value="LD-carboxypeptidase A C-terminal domain-like"/>
    <property type="match status" value="1"/>
</dbReference>
<feature type="active site" description="Nucleophile" evidence="6">
    <location>
        <position position="105"/>
    </location>
</feature>
<feature type="active site" description="Charge relay system" evidence="6">
    <location>
        <position position="274"/>
    </location>
</feature>
<evidence type="ECO:0000256" key="1">
    <source>
        <dbReference type="ARBA" id="ARBA00010233"/>
    </source>
</evidence>
<dbReference type="Pfam" id="PF02016">
    <property type="entry name" value="Peptidase_S66"/>
    <property type="match status" value="1"/>
</dbReference>
<feature type="domain" description="LD-carboxypeptidase C-terminal" evidence="8">
    <location>
        <begin position="173"/>
        <end position="289"/>
    </location>
</feature>
<keyword evidence="3" id="KW-0645">Protease</keyword>
<feature type="active site" description="Charge relay system" evidence="6">
    <location>
        <position position="204"/>
    </location>
</feature>
<evidence type="ECO:0000313" key="10">
    <source>
        <dbReference type="Proteomes" id="UP000184339"/>
    </source>
</evidence>
<dbReference type="GO" id="GO:0004180">
    <property type="term" value="F:carboxypeptidase activity"/>
    <property type="evidence" value="ECO:0007669"/>
    <property type="project" value="UniProtKB-KW"/>
</dbReference>
<dbReference type="InterPro" id="IPR027461">
    <property type="entry name" value="Carboxypeptidase_A_C_sf"/>
</dbReference>
<keyword evidence="10" id="KW-1185">Reference proteome</keyword>
<dbReference type="GO" id="GO:0006508">
    <property type="term" value="P:proteolysis"/>
    <property type="evidence" value="ECO:0007669"/>
    <property type="project" value="UniProtKB-KW"/>
</dbReference>
<organism evidence="9 10">
    <name type="scientific">Duganella sacchari</name>
    <dbReference type="NCBI Taxonomy" id="551987"/>
    <lineage>
        <taxon>Bacteria</taxon>
        <taxon>Pseudomonadati</taxon>
        <taxon>Pseudomonadota</taxon>
        <taxon>Betaproteobacteria</taxon>
        <taxon>Burkholderiales</taxon>
        <taxon>Oxalobacteraceae</taxon>
        <taxon>Telluria group</taxon>
        <taxon>Duganella</taxon>
    </lineage>
</organism>
<evidence type="ECO:0000256" key="6">
    <source>
        <dbReference type="PIRSR" id="PIRSR028757-1"/>
    </source>
</evidence>
<dbReference type="CDD" id="cd07025">
    <property type="entry name" value="Peptidase_S66"/>
    <property type="match status" value="1"/>
</dbReference>
<feature type="domain" description="LD-carboxypeptidase N-terminal" evidence="7">
    <location>
        <begin position="8"/>
        <end position="124"/>
    </location>
</feature>
<keyword evidence="5" id="KW-0720">Serine protease</keyword>
<name>A0A1M7L2D4_9BURK</name>
<dbReference type="RefSeq" id="WP_072782114.1">
    <property type="nucleotide sequence ID" value="NZ_FRCX01000002.1"/>
</dbReference>
<dbReference type="EMBL" id="FRCX01000002">
    <property type="protein sequence ID" value="SHM72066.1"/>
    <property type="molecule type" value="Genomic_DNA"/>
</dbReference>